<evidence type="ECO:0000256" key="1">
    <source>
        <dbReference type="SAM" id="SignalP"/>
    </source>
</evidence>
<keyword evidence="1" id="KW-0732">Signal</keyword>
<dbReference type="EMBL" id="FXZK01000001">
    <property type="protein sequence ID" value="SMY06064.1"/>
    <property type="molecule type" value="Genomic_DNA"/>
</dbReference>
<dbReference type="OrthoDB" id="7691501at2"/>
<gene>
    <name evidence="2" type="ORF">LOM8899_00185</name>
</gene>
<sequence>MRWTVLILGLAACTPVMLSPEQAAEVCEDQARAAQGPTGSVTIGANSGGSTFTDVAIGVSSDFLTGRDPMDVYEQCVYARSGQAPIRFPDLR</sequence>
<reference evidence="2 3" key="1">
    <citation type="submission" date="2017-05" db="EMBL/GenBank/DDBJ databases">
        <authorList>
            <person name="Song R."/>
            <person name="Chenine A.L."/>
            <person name="Ruprecht R.M."/>
        </authorList>
    </citation>
    <scope>NUCLEOTIDE SEQUENCE [LARGE SCALE GENOMIC DNA]</scope>
    <source>
        <strain evidence="2 3">CECT 8899</strain>
    </source>
</reference>
<feature type="chain" id="PRO_5012240898" description="Lipoprotein" evidence="1">
    <location>
        <begin position="24"/>
        <end position="92"/>
    </location>
</feature>
<organism evidence="2 3">
    <name type="scientific">Flavimaricola marinus</name>
    <dbReference type="NCBI Taxonomy" id="1819565"/>
    <lineage>
        <taxon>Bacteria</taxon>
        <taxon>Pseudomonadati</taxon>
        <taxon>Pseudomonadota</taxon>
        <taxon>Alphaproteobacteria</taxon>
        <taxon>Rhodobacterales</taxon>
        <taxon>Paracoccaceae</taxon>
        <taxon>Flavimaricola</taxon>
    </lineage>
</organism>
<evidence type="ECO:0000313" key="2">
    <source>
        <dbReference type="EMBL" id="SMY06064.1"/>
    </source>
</evidence>
<dbReference type="AlphaFoldDB" id="A0A238L9H0"/>
<feature type="signal peptide" evidence="1">
    <location>
        <begin position="1"/>
        <end position="23"/>
    </location>
</feature>
<dbReference type="RefSeq" id="WP_093990287.1">
    <property type="nucleotide sequence ID" value="NZ_FXZK01000001.1"/>
</dbReference>
<evidence type="ECO:0008006" key="4">
    <source>
        <dbReference type="Google" id="ProtNLM"/>
    </source>
</evidence>
<accession>A0A238L9H0</accession>
<protein>
    <recommendedName>
        <fullName evidence="4">Lipoprotein</fullName>
    </recommendedName>
</protein>
<proteinExistence type="predicted"/>
<dbReference type="Proteomes" id="UP000201613">
    <property type="component" value="Unassembled WGS sequence"/>
</dbReference>
<evidence type="ECO:0000313" key="3">
    <source>
        <dbReference type="Proteomes" id="UP000201613"/>
    </source>
</evidence>
<name>A0A238L9H0_9RHOB</name>
<keyword evidence="3" id="KW-1185">Reference proteome</keyword>